<keyword evidence="4" id="KW-0328">Glycosyltransferase</keyword>
<dbReference type="GO" id="GO:0006166">
    <property type="term" value="P:purine ribonucleoside salvage"/>
    <property type="evidence" value="ECO:0007669"/>
    <property type="project" value="UniProtKB-KW"/>
</dbReference>
<dbReference type="Pfam" id="PF00156">
    <property type="entry name" value="Pribosyltran"/>
    <property type="match status" value="1"/>
</dbReference>
<protein>
    <submittedName>
        <fullName evidence="4">Xanthine phosphoribosyltransferase</fullName>
    </submittedName>
</protein>
<evidence type="ECO:0000256" key="1">
    <source>
        <dbReference type="ARBA" id="ARBA00022679"/>
    </source>
</evidence>
<keyword evidence="5" id="KW-1185">Reference proteome</keyword>
<proteinExistence type="predicted"/>
<evidence type="ECO:0000313" key="4">
    <source>
        <dbReference type="EMBL" id="QNN61674.1"/>
    </source>
</evidence>
<dbReference type="SUPFAM" id="SSF53271">
    <property type="entry name" value="PRTase-like"/>
    <property type="match status" value="1"/>
</dbReference>
<feature type="domain" description="Phosphoribosyltransferase" evidence="3">
    <location>
        <begin position="37"/>
        <end position="156"/>
    </location>
</feature>
<dbReference type="PANTHER" id="PTHR43864:SF1">
    <property type="entry name" value="XANTHINE PHOSPHORIBOSYLTRANSFERASE"/>
    <property type="match status" value="1"/>
</dbReference>
<accession>A0A7G9S1E9</accession>
<dbReference type="GO" id="GO:0016757">
    <property type="term" value="F:glycosyltransferase activity"/>
    <property type="evidence" value="ECO:0007669"/>
    <property type="project" value="UniProtKB-KW"/>
</dbReference>
<sequence>MKLLEDKIKECGFVATSDILDVSQFLNAQVDVELMQAIGKDFADYYKNHDFDVFVTVESSGIAPSVFASLYANKPLIVIKKDQTEKDNEVFAQQACYSYTKKNAYYLTTRTKLIENKRAILIDDFLAQGSVVKNVELLLASVNATHVATGICISKNYQPGYQKLIEEGHDLYCQAQIKSLDPETNTVIFE</sequence>
<dbReference type="InterPro" id="IPR000836">
    <property type="entry name" value="PRTase_dom"/>
</dbReference>
<dbReference type="InterPro" id="IPR050118">
    <property type="entry name" value="Pur/Pyrimidine_PRTase"/>
</dbReference>
<dbReference type="CDD" id="cd06223">
    <property type="entry name" value="PRTases_typeI"/>
    <property type="match status" value="1"/>
</dbReference>
<dbReference type="AlphaFoldDB" id="A0A7G9S1E9"/>
<keyword evidence="2" id="KW-0660">Purine salvage</keyword>
<evidence type="ECO:0000256" key="2">
    <source>
        <dbReference type="ARBA" id="ARBA00022726"/>
    </source>
</evidence>
<evidence type="ECO:0000313" key="5">
    <source>
        <dbReference type="Proteomes" id="UP000515928"/>
    </source>
</evidence>
<dbReference type="PANTHER" id="PTHR43864">
    <property type="entry name" value="HYPOXANTHINE/GUANINE PHOSPHORIBOSYLTRANSFERASE"/>
    <property type="match status" value="1"/>
</dbReference>
<organism evidence="4 5">
    <name type="scientific">Erysipelothrix inopinata</name>
    <dbReference type="NCBI Taxonomy" id="225084"/>
    <lineage>
        <taxon>Bacteria</taxon>
        <taxon>Bacillati</taxon>
        <taxon>Bacillota</taxon>
        <taxon>Erysipelotrichia</taxon>
        <taxon>Erysipelotrichales</taxon>
        <taxon>Erysipelotrichaceae</taxon>
        <taxon>Erysipelothrix</taxon>
    </lineage>
</organism>
<keyword evidence="1 4" id="KW-0808">Transferase</keyword>
<dbReference type="Gene3D" id="3.40.50.2020">
    <property type="match status" value="1"/>
</dbReference>
<name>A0A7G9S1E9_9FIRM</name>
<dbReference type="EMBL" id="CP060715">
    <property type="protein sequence ID" value="QNN61674.1"/>
    <property type="molecule type" value="Genomic_DNA"/>
</dbReference>
<dbReference type="InterPro" id="IPR029057">
    <property type="entry name" value="PRTase-like"/>
</dbReference>
<gene>
    <name evidence="4" type="ORF">H9L01_04785</name>
</gene>
<evidence type="ECO:0000259" key="3">
    <source>
        <dbReference type="Pfam" id="PF00156"/>
    </source>
</evidence>
<reference evidence="4 5" key="1">
    <citation type="submission" date="2020-08" db="EMBL/GenBank/DDBJ databases">
        <title>Genome sequence of Erysipelothrix inopinata DSM 15511T.</title>
        <authorList>
            <person name="Hyun D.-W."/>
            <person name="Bae J.-W."/>
        </authorList>
    </citation>
    <scope>NUCLEOTIDE SEQUENCE [LARGE SCALE GENOMIC DNA]</scope>
    <source>
        <strain evidence="4 5">DSM 15511</strain>
    </source>
</reference>
<dbReference type="Proteomes" id="UP000515928">
    <property type="component" value="Chromosome"/>
</dbReference>
<dbReference type="KEGG" id="eio:H9L01_04785"/>
<dbReference type="RefSeq" id="WP_187534870.1">
    <property type="nucleotide sequence ID" value="NZ_CBCSHU010000015.1"/>
</dbReference>